<comment type="caution">
    <text evidence="1">The sequence shown here is derived from an EMBL/GenBank/DDBJ whole genome shotgun (WGS) entry which is preliminary data.</text>
</comment>
<accession>A0A0F9CBE9</accession>
<reference evidence="1" key="1">
    <citation type="journal article" date="2015" name="Nature">
        <title>Complex archaea that bridge the gap between prokaryotes and eukaryotes.</title>
        <authorList>
            <person name="Spang A."/>
            <person name="Saw J.H."/>
            <person name="Jorgensen S.L."/>
            <person name="Zaremba-Niedzwiedzka K."/>
            <person name="Martijn J."/>
            <person name="Lind A.E."/>
            <person name="van Eijk R."/>
            <person name="Schleper C."/>
            <person name="Guy L."/>
            <person name="Ettema T.J."/>
        </authorList>
    </citation>
    <scope>NUCLEOTIDE SEQUENCE</scope>
</reference>
<dbReference type="AlphaFoldDB" id="A0A0F9CBE9"/>
<feature type="non-terminal residue" evidence="1">
    <location>
        <position position="73"/>
    </location>
</feature>
<name>A0A0F9CBE9_9ZZZZ</name>
<evidence type="ECO:0000313" key="1">
    <source>
        <dbReference type="EMBL" id="KKL46728.1"/>
    </source>
</evidence>
<dbReference type="EMBL" id="LAZR01033927">
    <property type="protein sequence ID" value="KKL46728.1"/>
    <property type="molecule type" value="Genomic_DNA"/>
</dbReference>
<organism evidence="1">
    <name type="scientific">marine sediment metagenome</name>
    <dbReference type="NCBI Taxonomy" id="412755"/>
    <lineage>
        <taxon>unclassified sequences</taxon>
        <taxon>metagenomes</taxon>
        <taxon>ecological metagenomes</taxon>
    </lineage>
</organism>
<gene>
    <name evidence="1" type="ORF">LCGC14_2342690</name>
</gene>
<sequence length="73" mass="8458">MNKSAEEWLASTKYIGVTILDPDGWNRKNFEASWAEKITQEEFEKRVAASTITVDKNYQIQLTSTSCHLLEEY</sequence>
<proteinExistence type="predicted"/>
<protein>
    <submittedName>
        <fullName evidence="1">Uncharacterized protein</fullName>
    </submittedName>
</protein>